<evidence type="ECO:0000259" key="2">
    <source>
        <dbReference type="Pfam" id="PF13976"/>
    </source>
</evidence>
<accession>A0A699GUF5</accession>
<feature type="region of interest" description="Disordered" evidence="1">
    <location>
        <begin position="1388"/>
        <end position="1429"/>
    </location>
</feature>
<feature type="compositionally biased region" description="Polar residues" evidence="1">
    <location>
        <begin position="1352"/>
        <end position="1373"/>
    </location>
</feature>
<feature type="compositionally biased region" description="Polar residues" evidence="1">
    <location>
        <begin position="175"/>
        <end position="191"/>
    </location>
</feature>
<feature type="region of interest" description="Disordered" evidence="1">
    <location>
        <begin position="1340"/>
        <end position="1373"/>
    </location>
</feature>
<protein>
    <submittedName>
        <fullName evidence="3">Retrotransposon protein, putative, unclassified</fullName>
    </submittedName>
</protein>
<evidence type="ECO:0000313" key="3">
    <source>
        <dbReference type="EMBL" id="GEW27657.1"/>
    </source>
</evidence>
<reference evidence="3" key="1">
    <citation type="journal article" date="2019" name="Sci. Rep.">
        <title>Draft genome of Tanacetum cinerariifolium, the natural source of mosquito coil.</title>
        <authorList>
            <person name="Yamashiro T."/>
            <person name="Shiraishi A."/>
            <person name="Satake H."/>
            <person name="Nakayama K."/>
        </authorList>
    </citation>
    <scope>NUCLEOTIDE SEQUENCE</scope>
</reference>
<dbReference type="EMBL" id="BKCJ010051842">
    <property type="protein sequence ID" value="GEW27657.1"/>
    <property type="molecule type" value="Genomic_DNA"/>
</dbReference>
<dbReference type="GO" id="GO:0003676">
    <property type="term" value="F:nucleic acid binding"/>
    <property type="evidence" value="ECO:0007669"/>
    <property type="project" value="InterPro"/>
</dbReference>
<evidence type="ECO:0000256" key="1">
    <source>
        <dbReference type="SAM" id="MobiDB-lite"/>
    </source>
</evidence>
<dbReference type="InterPro" id="IPR025724">
    <property type="entry name" value="GAG-pre-integrase_dom"/>
</dbReference>
<feature type="region of interest" description="Disordered" evidence="1">
    <location>
        <begin position="242"/>
        <end position="273"/>
    </location>
</feature>
<feature type="domain" description="GAG-pre-integrase" evidence="2">
    <location>
        <begin position="749"/>
        <end position="800"/>
    </location>
</feature>
<dbReference type="Pfam" id="PF13976">
    <property type="entry name" value="gag_pre-integrs"/>
    <property type="match status" value="1"/>
</dbReference>
<dbReference type="InterPro" id="IPR012337">
    <property type="entry name" value="RNaseH-like_sf"/>
</dbReference>
<dbReference type="Gene3D" id="3.30.420.10">
    <property type="entry name" value="Ribonuclease H-like superfamily/Ribonuclease H"/>
    <property type="match status" value="1"/>
</dbReference>
<dbReference type="CDD" id="cd09272">
    <property type="entry name" value="RNase_HI_RT_Ty1"/>
    <property type="match status" value="1"/>
</dbReference>
<feature type="compositionally biased region" description="Basic and acidic residues" evidence="1">
    <location>
        <begin position="1389"/>
        <end position="1401"/>
    </location>
</feature>
<comment type="caution">
    <text evidence="3">The sequence shown here is derived from an EMBL/GenBank/DDBJ whole genome shotgun (WGS) entry which is preliminary data.</text>
</comment>
<proteinExistence type="predicted"/>
<dbReference type="SUPFAM" id="SSF53098">
    <property type="entry name" value="Ribonuclease H-like"/>
    <property type="match status" value="1"/>
</dbReference>
<name>A0A699GUF5_TANCI</name>
<feature type="compositionally biased region" description="Low complexity" evidence="1">
    <location>
        <begin position="242"/>
        <end position="254"/>
    </location>
</feature>
<organism evidence="3">
    <name type="scientific">Tanacetum cinerariifolium</name>
    <name type="common">Dalmatian daisy</name>
    <name type="synonym">Chrysanthemum cinerariifolium</name>
    <dbReference type="NCBI Taxonomy" id="118510"/>
    <lineage>
        <taxon>Eukaryota</taxon>
        <taxon>Viridiplantae</taxon>
        <taxon>Streptophyta</taxon>
        <taxon>Embryophyta</taxon>
        <taxon>Tracheophyta</taxon>
        <taxon>Spermatophyta</taxon>
        <taxon>Magnoliopsida</taxon>
        <taxon>eudicotyledons</taxon>
        <taxon>Gunneridae</taxon>
        <taxon>Pentapetalae</taxon>
        <taxon>asterids</taxon>
        <taxon>campanulids</taxon>
        <taxon>Asterales</taxon>
        <taxon>Asteraceae</taxon>
        <taxon>Asteroideae</taxon>
        <taxon>Anthemideae</taxon>
        <taxon>Anthemidinae</taxon>
        <taxon>Tanacetum</taxon>
    </lineage>
</organism>
<sequence>MTTPTVTSSIDSQMHNNIMAAGSRDRPPMLATGRYPQWRSRFLRYIDTRPNGESLRKCILSGSYKPTTVLVEPVAATDDSPAIFEHRTLRKYGKLSKGYNKPEWSRFVTIVKQQHKLEEVSYHKLFDILKQYLKEVNKLRAERLARNANPLALVAAAQANQDPYYQTSKSHKSYAPSSKSLIPTRSHTTTRYKGKEIAKTITPLSETASEEDNDPEQAQRDKDMQKNLALIAKYFKKIYKPTNNNLRTSSNSRNKNVDTTPRYKNDNQSGQFGNQRTMKVAGARKKEYRKPKRVKDSAYHKEKMLLCKQAEQGVPLQAEQYDWLADTNEEIDEQELEAHYSYMAKIQENDQNDVERDNERVALANLKLDVDENKKIQKKIKKANTTLAQELKERKTILAKTSKSLGESISVRDSFLVALQNKLTEFEKYKAFNDRTIDYDKLKHKLNETLEQLAQKDIKIKEGLVKHKTKVITDLKLRSISCPNAQDMEILIQTCLMPLAIKTQNDSFLFVHEFKQEMHADLKYVESLEKEIDELEYDKAEFSNMYDVILQECMSNDVKCSYLLSLSDLDALGVNHKPNVSRPQHKRNQLKDKVLPNNSQVKLKKTQVEVHPRIPSVSNKIKSVTACKDSLNSRTLNANDVCATCNKCLVDSNHFACVTKMLNDVNDITKKPNVVPISNKKPKGQANKSVATPHKKKIVQLILFIVDSGCTKHMTGNLKLLKSTCFVRDLQGNDLLTGNRGSDLHTISLQESTSSSPLYLMAKASPTQAWLWHRRLSHLNFDYINLLSKKDVVIGLPKLKYRHIVLKQDTRCIFNEEGIEHQTLTARTPEHNDIVERRNRTLVEATRTMLSASKLPLFFWAEAIAIRKRLIVDTIQIRFDEIKEVSETSVANDTSGLVPQRQKASDYDNSDPGPSYKMFLLQQMHMFHHNKSWIFYLVLSPSTPTNVPAEKNNDYQAEGEHLPDDEFTNPFCAPAQEVAENSSSPVQTRQQLATNPETCMFALTVSTAEPKNIKEVMANFAWIEAMQEELHQFDRLQVWELVDKPFGKTVIKLKWLWKNKKDEDHAVIHNKARLVAKGTQVFFNLSDGREYDISQWSTKGRGLQIHQSPCGIFINQAKYALEIFHKHGMEKGQSIGTPMAMKPKLDADLSRNSVDQTDYRSKIGSLMYLTSSRPGIVQAVTSFGLTAFSNADQAECIDTRKSTSGGIQFLVMWMRTQLQDYGFNYNKIPLYYDSQSAIAISCNPVQHSRTKHIHTRYHFIKKQVEKGIIELYFVRTEYQLADMFTKALPEDMFKYLVRRIVKMEILLEATSNKLLVGLDDGVAASFQRNRIHHHMLMHKLQRHTNHQDSKNQESSNIKTKNSAHSNKQDLPSRNQVYQGRLLASFQYDAKYEHGGQDTRSHGDKRRSRQKDKDLKISDEKKKSKDNDKG</sequence>
<dbReference type="InterPro" id="IPR036397">
    <property type="entry name" value="RNaseH_sf"/>
</dbReference>
<gene>
    <name evidence="3" type="ORF">Tci_199633</name>
</gene>
<feature type="region of interest" description="Disordered" evidence="1">
    <location>
        <begin position="890"/>
        <end position="910"/>
    </location>
</feature>
<feature type="region of interest" description="Disordered" evidence="1">
    <location>
        <begin position="164"/>
        <end position="222"/>
    </location>
</feature>
<feature type="compositionally biased region" description="Basic and acidic residues" evidence="1">
    <location>
        <begin position="1410"/>
        <end position="1429"/>
    </location>
</feature>
<dbReference type="PANTHER" id="PTHR11439:SF517">
    <property type="entry name" value="CYSTEINE-RICH RLK (RECEPTOR-LIKE PROTEIN KINASE) 8"/>
    <property type="match status" value="1"/>
</dbReference>
<dbReference type="PANTHER" id="PTHR11439">
    <property type="entry name" value="GAG-POL-RELATED RETROTRANSPOSON"/>
    <property type="match status" value="1"/>
</dbReference>